<gene>
    <name evidence="6" type="ORF">YYC_00859</name>
</gene>
<evidence type="ECO:0000313" key="7">
    <source>
        <dbReference type="Proteomes" id="UP000018538"/>
    </source>
</evidence>
<evidence type="ECO:0000256" key="3">
    <source>
        <dbReference type="PROSITE-ProRule" id="PRU00235"/>
    </source>
</evidence>
<evidence type="ECO:0000256" key="2">
    <source>
        <dbReference type="ARBA" id="ARBA00022737"/>
    </source>
</evidence>
<feature type="repeat" description="RCC1" evidence="3">
    <location>
        <begin position="342"/>
        <end position="393"/>
    </location>
</feature>
<feature type="compositionally biased region" description="Acidic residues" evidence="4">
    <location>
        <begin position="166"/>
        <end position="180"/>
    </location>
</feature>
<feature type="repeat" description="RCC1" evidence="3">
    <location>
        <begin position="62"/>
        <end position="118"/>
    </location>
</feature>
<dbReference type="Gene3D" id="2.130.10.30">
    <property type="entry name" value="Regulator of chromosome condensation 1/beta-lactamase-inhibitor protein II"/>
    <property type="match status" value="1"/>
</dbReference>
<dbReference type="PROSITE" id="PS50012">
    <property type="entry name" value="RCC1_3"/>
    <property type="match status" value="3"/>
</dbReference>
<dbReference type="InterPro" id="IPR000408">
    <property type="entry name" value="Reg_chr_condens"/>
</dbReference>
<reference evidence="6 7" key="1">
    <citation type="submission" date="2013-11" db="EMBL/GenBank/DDBJ databases">
        <title>The Genome Sequence of Plasmodium yoelii 17X.</title>
        <authorList>
            <consortium name="The Broad Institute Genomics Platform"/>
            <consortium name="The Broad Institute Genome Sequencing Center for Infectious Disease"/>
            <person name="Neafsey D."/>
            <person name="Adams J."/>
            <person name="Walker B."/>
            <person name="Young S.K."/>
            <person name="Zeng Q."/>
            <person name="Gargeya S."/>
            <person name="Fitzgerald M."/>
            <person name="Haas B."/>
            <person name="Abouelleil A."/>
            <person name="Alvarado L."/>
            <person name="Chapman S.B."/>
            <person name="Gainer-Dewar J."/>
            <person name="Goldberg J."/>
            <person name="Griggs A."/>
            <person name="Gujja S."/>
            <person name="Hansen M."/>
            <person name="Howarth C."/>
            <person name="Imamovic A."/>
            <person name="Ireland A."/>
            <person name="Larimer J."/>
            <person name="McCowan C."/>
            <person name="Murphy C."/>
            <person name="Pearson M."/>
            <person name="Poon T.W."/>
            <person name="Priest M."/>
            <person name="Roberts A."/>
            <person name="Saif S."/>
            <person name="Shea T."/>
            <person name="Sykes S."/>
            <person name="Wortman J."/>
            <person name="Nusbaum C."/>
            <person name="Birren B."/>
        </authorList>
    </citation>
    <scope>NUCLEOTIDE SEQUENCE [LARGE SCALE GENOMIC DNA]</scope>
    <source>
        <strain evidence="6 7">17X</strain>
    </source>
</reference>
<feature type="region of interest" description="Disordered" evidence="4">
    <location>
        <begin position="160"/>
        <end position="198"/>
    </location>
</feature>
<sequence length="665" mass="75524">MKNISNVKNTLFIFGSGECGQLPPKYCDEYIQSNPKAIHDLPSNIEEVICGSMHTIIKTKDDKIYSFGCNDMGVLGRKTFSNSTKDPEHSPTLINFSFPSKIKKITCGDNHTAILLHNGKVFIAGGFRDSFGVLGIPSFSDDHQVLPKTDKFIEVKFELPEKGAESGEESEASESDEESDAAGSESESENRAENDAAGSKNRGCKIINIVSGEDHLICLEKTRKHIFTMGNSDSCQVCNPYYSQEESEKNRIKYLFPNCYHYKDFGFLNKFKNIYCGGNNTFIQLSKSLDVYGIGRNAYGSCGVNLKDNIIKTFKKINELSNKKIKQLCGGQSFTVCLLKNNDLYIWGNREILGMEYHDDSFSPIKLDFFKNNNYIVKKLFCGTDHCLVLTENDKLFGWGTGGNEFDENSSIGVIEQNKPSEINFIKYFNKEIFKNNMNNSDLLINQIKITSFSGGSSHCALISSHTFSEKVSLKRGHDESYNEDIYMKKQKMEKIMNSSGKNDIIMNEDDNKINIDQTEDIKKKSFFGSFYFSSTKSNNKDSKLSKDEFEIDKNETSQNDTNQYDTTLDEDVTKKRKSTKNKSYVNIENPTRRQPRRSCKENISLKENANRQFYQIVDESISKKKRKTDSDIKSNKNQLDKKKESKSFSAKNNKRKSLTHPSAK</sequence>
<dbReference type="GO" id="GO:0005737">
    <property type="term" value="C:cytoplasm"/>
    <property type="evidence" value="ECO:0007669"/>
    <property type="project" value="TreeGrafter"/>
</dbReference>
<feature type="compositionally biased region" description="Basic residues" evidence="4">
    <location>
        <begin position="653"/>
        <end position="665"/>
    </location>
</feature>
<accession>V7PRN2</accession>
<protein>
    <recommendedName>
        <fullName evidence="5">RCC1-like domain-containing protein</fullName>
    </recommendedName>
</protein>
<keyword evidence="2" id="KW-0677">Repeat</keyword>
<dbReference type="EMBL" id="KI635731">
    <property type="protein sequence ID" value="ETB62246.1"/>
    <property type="molecule type" value="Genomic_DNA"/>
</dbReference>
<dbReference type="Proteomes" id="UP000018538">
    <property type="component" value="Unassembled WGS sequence"/>
</dbReference>
<feature type="region of interest" description="Disordered" evidence="4">
    <location>
        <begin position="536"/>
        <end position="607"/>
    </location>
</feature>
<evidence type="ECO:0000256" key="1">
    <source>
        <dbReference type="ARBA" id="ARBA00022658"/>
    </source>
</evidence>
<organism evidence="6 7">
    <name type="scientific">Plasmodium yoelii 17X</name>
    <dbReference type="NCBI Taxonomy" id="1323249"/>
    <lineage>
        <taxon>Eukaryota</taxon>
        <taxon>Sar</taxon>
        <taxon>Alveolata</taxon>
        <taxon>Apicomplexa</taxon>
        <taxon>Aconoidasida</taxon>
        <taxon>Haemosporida</taxon>
        <taxon>Plasmodiidae</taxon>
        <taxon>Plasmodium</taxon>
        <taxon>Plasmodium (Vinckeia)</taxon>
    </lineage>
</organism>
<dbReference type="PANTHER" id="PTHR45982:SF1">
    <property type="entry name" value="REGULATOR OF CHROMOSOME CONDENSATION"/>
    <property type="match status" value="1"/>
</dbReference>
<feature type="region of interest" description="Disordered" evidence="4">
    <location>
        <begin position="620"/>
        <end position="665"/>
    </location>
</feature>
<dbReference type="AlphaFoldDB" id="V7PRN2"/>
<keyword evidence="1" id="KW-0344">Guanine-nucleotide releasing factor</keyword>
<dbReference type="Pfam" id="PF25390">
    <property type="entry name" value="WD40_RLD"/>
    <property type="match status" value="1"/>
</dbReference>
<evidence type="ECO:0000259" key="5">
    <source>
        <dbReference type="Pfam" id="PF25390"/>
    </source>
</evidence>
<evidence type="ECO:0000256" key="4">
    <source>
        <dbReference type="SAM" id="MobiDB-lite"/>
    </source>
</evidence>
<proteinExistence type="predicted"/>
<dbReference type="OrthoDB" id="61110at2759"/>
<feature type="domain" description="RCC1-like" evidence="5">
    <location>
        <begin position="11"/>
        <end position="424"/>
    </location>
</feature>
<dbReference type="GO" id="GO:0005085">
    <property type="term" value="F:guanyl-nucleotide exchange factor activity"/>
    <property type="evidence" value="ECO:0007669"/>
    <property type="project" value="TreeGrafter"/>
</dbReference>
<feature type="compositionally biased region" description="Polar residues" evidence="4">
    <location>
        <begin position="557"/>
        <end position="567"/>
    </location>
</feature>
<dbReference type="PROSITE" id="PS00625">
    <property type="entry name" value="RCC1_1"/>
    <property type="match status" value="1"/>
</dbReference>
<dbReference type="PANTHER" id="PTHR45982">
    <property type="entry name" value="REGULATOR OF CHROMOSOME CONDENSATION"/>
    <property type="match status" value="1"/>
</dbReference>
<feature type="repeat" description="RCC1" evidence="3">
    <location>
        <begin position="9"/>
        <end position="61"/>
    </location>
</feature>
<dbReference type="InterPro" id="IPR051553">
    <property type="entry name" value="Ran_GTPase-activating"/>
</dbReference>
<name>V7PRN2_PLAYE</name>
<feature type="compositionally biased region" description="Basic and acidic residues" evidence="4">
    <location>
        <begin position="629"/>
        <end position="647"/>
    </location>
</feature>
<dbReference type="PRINTS" id="PR00633">
    <property type="entry name" value="RCCNDNSATION"/>
</dbReference>
<dbReference type="InterPro" id="IPR009091">
    <property type="entry name" value="RCC1/BLIP-II"/>
</dbReference>
<feature type="compositionally biased region" description="Basic and acidic residues" evidence="4">
    <location>
        <begin position="539"/>
        <end position="556"/>
    </location>
</feature>
<dbReference type="InterPro" id="IPR058923">
    <property type="entry name" value="RCC1-like_dom"/>
</dbReference>
<dbReference type="SUPFAM" id="SSF50985">
    <property type="entry name" value="RCC1/BLIP-II"/>
    <property type="match status" value="1"/>
</dbReference>
<keyword evidence="7" id="KW-1185">Reference proteome</keyword>
<evidence type="ECO:0000313" key="6">
    <source>
        <dbReference type="EMBL" id="ETB62246.1"/>
    </source>
</evidence>